<organism evidence="19 20">
    <name type="scientific">Frieseomelitta varia</name>
    <dbReference type="NCBI Taxonomy" id="561572"/>
    <lineage>
        <taxon>Eukaryota</taxon>
        <taxon>Metazoa</taxon>
        <taxon>Ecdysozoa</taxon>
        <taxon>Arthropoda</taxon>
        <taxon>Hexapoda</taxon>
        <taxon>Insecta</taxon>
        <taxon>Pterygota</taxon>
        <taxon>Neoptera</taxon>
        <taxon>Endopterygota</taxon>
        <taxon>Hymenoptera</taxon>
        <taxon>Apocrita</taxon>
        <taxon>Aculeata</taxon>
        <taxon>Apoidea</taxon>
        <taxon>Anthophila</taxon>
        <taxon>Apidae</taxon>
        <taxon>Frieseomelitta</taxon>
    </lineage>
</organism>
<dbReference type="UniPathway" id="UPA00143"/>
<keyword evidence="7" id="KW-0963">Cytoplasm</keyword>
<keyword evidence="12 16" id="KW-0833">Ubl conjugation pathway</keyword>
<dbReference type="InterPro" id="IPR054476">
    <property type="entry name" value="Ltn1_N"/>
</dbReference>
<dbReference type="GO" id="GO:0043023">
    <property type="term" value="F:ribosomal large subunit binding"/>
    <property type="evidence" value="ECO:0007669"/>
    <property type="project" value="TreeGrafter"/>
</dbReference>
<evidence type="ECO:0000256" key="7">
    <source>
        <dbReference type="ARBA" id="ARBA00022490"/>
    </source>
</evidence>
<protein>
    <recommendedName>
        <fullName evidence="6 16">E3 ubiquitin-protein ligase listerin</fullName>
        <ecNumber evidence="5 16">2.3.2.27</ecNumber>
    </recommendedName>
    <alternativeName>
        <fullName evidence="14 16">RING-type E3 ubiquitin transferase listerin</fullName>
    </alternativeName>
</protein>
<comment type="pathway">
    <text evidence="3 16">Protein modification; protein ubiquitination.</text>
</comment>
<keyword evidence="8 16" id="KW-0808">Transferase</keyword>
<dbReference type="InterPro" id="IPR054477">
    <property type="entry name" value="LTN1_E3_ligase_6th"/>
</dbReference>
<evidence type="ECO:0000256" key="5">
    <source>
        <dbReference type="ARBA" id="ARBA00012483"/>
    </source>
</evidence>
<sequence>MGKNKQARRTKNNARPSNSSRSAEFLGTSMVNFVGFSAVKDGEYVPVLPGLTFCDTNEVEMNNVDSNVQIILKKMNKKDSTTKYKALQEFAILCRDSEISIVEGMLPFWPRLYCALAIDIEHRVREAAQLAHAAVVKRVGKGIAMYLKQLAGIWFISQYDTYPPAASIATNSFNDTFPQKKIIDAIVYCQHEILNYICDNVTALSALSLLQKDFTAEEIEAKYQRILTSSLHGYSVYLKKVPIQEIEKMIEVHNKIISSNKFWNLIKADAIPIKTAFFTVLTSMIENANIILQNEKKRTVTSIINSLDETDPVLSSVVWESMLATINKIEDWYNVINIEKLLLPKLWRVLRNGGQCCASIIYPNLLPLISQFPKLSVDSHYLYINFFTYMREGFSVKNVQMSHSEALAVTTSFVECLRYSILLNVNNQDLSNTLLREQVFILSIYSKITATLIDTARNIALDNVYFNLRKNQNLILLSFEALEDSNLPGVINLLIDIIHSIILGEIYSKYYKSILSKFQNWDNILDTWIPNNNISKLILIRSMLIKQDDISKCSNIFEEHSSLLDCEISQISWDKLNLSLELIKLLTEVVKKIPSKLTYEHWNFILTSLVLLPLSIAKSKQNVTDFKASISTVAICQLYYAVQDLINKCDQKKTTVISPKILDEWKNVFINDIQSGIIQCWMLYAASIQLSAYHVLKHAVLKLVQQDQDTIELENFDINTLNIKKVEEVLQNTQSIVNTILMDFKDNFFPNLLDNIFRLMPVEILQDNINKSAKLMEIFSTEPSLNFGESWTEWRLDHIVCWIYTNSLRYLPVLVRQWWNTADSKVSVAIDKITTHYVSPMLCQEELLKNKLHNIENMQVKVHPTFREVIALYQMDDTKLELNIILPPNHPLGSITVESGQHAGGTANWRNCHMQLSIFLTHQNGSICDGLALWKRNLDKKFAGVEECYICFSIFHMNTYQIPKLSCHTCRKKFHTACLYKWFSTSQKSTCPICRNTF</sequence>
<comment type="catalytic activity">
    <reaction evidence="1 16">
        <text>S-ubiquitinyl-[E2 ubiquitin-conjugating enzyme]-L-cysteine + [acceptor protein]-L-lysine = [E2 ubiquitin-conjugating enzyme]-L-cysteine + N(6)-ubiquitinyl-[acceptor protein]-L-lysine.</text>
        <dbReference type="EC" id="2.3.2.27"/>
    </reaction>
</comment>
<keyword evidence="9 16" id="KW-0479">Metal-binding</keyword>
<evidence type="ECO:0000256" key="3">
    <source>
        <dbReference type="ARBA" id="ARBA00004906"/>
    </source>
</evidence>
<keyword evidence="10" id="KW-0677">Repeat</keyword>
<keyword evidence="13 16" id="KW-0862">Zinc</keyword>
<evidence type="ECO:0000256" key="13">
    <source>
        <dbReference type="ARBA" id="ARBA00022833"/>
    </source>
</evidence>
<evidence type="ECO:0000256" key="10">
    <source>
        <dbReference type="ARBA" id="ARBA00022737"/>
    </source>
</evidence>
<dbReference type="GO" id="GO:1990112">
    <property type="term" value="C:RQC complex"/>
    <property type="evidence" value="ECO:0007669"/>
    <property type="project" value="UniProtKB-UniRule"/>
</dbReference>
<dbReference type="EMBL" id="WNWW01000239">
    <property type="protein sequence ID" value="KAF3427998.1"/>
    <property type="molecule type" value="Genomic_DNA"/>
</dbReference>
<comment type="caution">
    <text evidence="19">The sequence shown here is derived from an EMBL/GenBank/DDBJ whole genome shotgun (WGS) entry which is preliminary data.</text>
</comment>
<dbReference type="SMART" id="SM00744">
    <property type="entry name" value="RINGv"/>
    <property type="match status" value="1"/>
</dbReference>
<evidence type="ECO:0000256" key="6">
    <source>
        <dbReference type="ARBA" id="ARBA00017157"/>
    </source>
</evidence>
<evidence type="ECO:0000256" key="14">
    <source>
        <dbReference type="ARBA" id="ARBA00032366"/>
    </source>
</evidence>
<evidence type="ECO:0000256" key="17">
    <source>
        <dbReference type="SAM" id="MobiDB-lite"/>
    </source>
</evidence>
<dbReference type="InterPro" id="IPR001841">
    <property type="entry name" value="Znf_RING"/>
</dbReference>
<dbReference type="PROSITE" id="PS50089">
    <property type="entry name" value="ZF_RING_2"/>
    <property type="match status" value="1"/>
</dbReference>
<dbReference type="InterPro" id="IPR039795">
    <property type="entry name" value="LTN1/Rkr1"/>
</dbReference>
<dbReference type="InterPro" id="IPR011016">
    <property type="entry name" value="Znf_RING-CH"/>
</dbReference>
<evidence type="ECO:0000256" key="15">
    <source>
        <dbReference type="PROSITE-ProRule" id="PRU00175"/>
    </source>
</evidence>
<accession>A0A833SJE0</accession>
<dbReference type="GO" id="GO:0072344">
    <property type="term" value="P:rescue of stalled ribosome"/>
    <property type="evidence" value="ECO:0007669"/>
    <property type="project" value="UniProtKB-UniRule"/>
</dbReference>
<dbReference type="Pfam" id="PF22999">
    <property type="entry name" value="LTN1_E3_ligase_6th"/>
    <property type="match status" value="1"/>
</dbReference>
<dbReference type="GO" id="GO:1990116">
    <property type="term" value="P:ribosome-associated ubiquitin-dependent protein catabolic process"/>
    <property type="evidence" value="ECO:0007669"/>
    <property type="project" value="UniProtKB-UniRule"/>
</dbReference>
<dbReference type="PANTHER" id="PTHR12389:SF0">
    <property type="entry name" value="E3 UBIQUITIN-PROTEIN LIGASE LISTERIN"/>
    <property type="match status" value="1"/>
</dbReference>
<evidence type="ECO:0000256" key="2">
    <source>
        <dbReference type="ARBA" id="ARBA00004514"/>
    </source>
</evidence>
<dbReference type="EC" id="2.3.2.27" evidence="5 16"/>
<comment type="subunit">
    <text evidence="16">Component of the ribosome quality control complex (RQC).</text>
</comment>
<dbReference type="Gene3D" id="3.30.40.10">
    <property type="entry name" value="Zinc/RING finger domain, C3HC4 (zinc finger)"/>
    <property type="match status" value="1"/>
</dbReference>
<comment type="function">
    <text evidence="16">E3 ubiquitin-protein ligase. Component of the ribosome quality control complex (RQC), a ribosome-associated complex that mediates ubiquitination and extraction of incompletely synthesized nascent chains for proteasomal degradation.</text>
</comment>
<dbReference type="AlphaFoldDB" id="A0A833SJE0"/>
<name>A0A833SJE0_9HYME</name>
<gene>
    <name evidence="19" type="ORF">E2986_13614</name>
</gene>
<dbReference type="PANTHER" id="PTHR12389">
    <property type="entry name" value="ZINC FINGER PROTEIN 294"/>
    <property type="match status" value="1"/>
</dbReference>
<dbReference type="Pfam" id="PF23009">
    <property type="entry name" value="UBC_like"/>
    <property type="match status" value="1"/>
</dbReference>
<feature type="domain" description="RING-type" evidence="18">
    <location>
        <begin position="948"/>
        <end position="995"/>
    </location>
</feature>
<dbReference type="Proteomes" id="UP000655588">
    <property type="component" value="Unassembled WGS sequence"/>
</dbReference>
<feature type="region of interest" description="Disordered" evidence="17">
    <location>
        <begin position="1"/>
        <end position="21"/>
    </location>
</feature>
<evidence type="ECO:0000256" key="4">
    <source>
        <dbReference type="ARBA" id="ARBA00007997"/>
    </source>
</evidence>
<evidence type="ECO:0000256" key="16">
    <source>
        <dbReference type="RuleBase" id="RU367090"/>
    </source>
</evidence>
<keyword evidence="20" id="KW-1185">Reference proteome</keyword>
<dbReference type="InterPro" id="IPR039804">
    <property type="entry name" value="RING-CH-C4HC3_LTN1"/>
</dbReference>
<dbReference type="CDD" id="cd16491">
    <property type="entry name" value="RING-CH-C4HC3_LTN1"/>
    <property type="match status" value="1"/>
</dbReference>
<dbReference type="GO" id="GO:0008270">
    <property type="term" value="F:zinc ion binding"/>
    <property type="evidence" value="ECO:0007669"/>
    <property type="project" value="UniProtKB-KW"/>
</dbReference>
<comment type="subcellular location">
    <subcellularLocation>
        <location evidence="2">Cytoplasm</location>
        <location evidence="2">Cytosol</location>
    </subcellularLocation>
</comment>
<dbReference type="GO" id="GO:0005829">
    <property type="term" value="C:cytosol"/>
    <property type="evidence" value="ECO:0007669"/>
    <property type="project" value="UniProtKB-SubCell"/>
</dbReference>
<dbReference type="GO" id="GO:0016567">
    <property type="term" value="P:protein ubiquitination"/>
    <property type="evidence" value="ECO:0007669"/>
    <property type="project" value="UniProtKB-UniPathway"/>
</dbReference>
<evidence type="ECO:0000256" key="11">
    <source>
        <dbReference type="ARBA" id="ARBA00022771"/>
    </source>
</evidence>
<evidence type="ECO:0000256" key="1">
    <source>
        <dbReference type="ARBA" id="ARBA00000900"/>
    </source>
</evidence>
<evidence type="ECO:0000256" key="12">
    <source>
        <dbReference type="ARBA" id="ARBA00022786"/>
    </source>
</evidence>
<dbReference type="SUPFAM" id="SSF57850">
    <property type="entry name" value="RING/U-box"/>
    <property type="match status" value="1"/>
</dbReference>
<evidence type="ECO:0000256" key="9">
    <source>
        <dbReference type="ARBA" id="ARBA00022723"/>
    </source>
</evidence>
<proteinExistence type="inferred from homology"/>
<reference evidence="19" key="1">
    <citation type="submission" date="2019-11" db="EMBL/GenBank/DDBJ databases">
        <title>The nuclear and mitochondrial genomes of Frieseomelitta varia - a highly eusocial stingless bee (Meliponini) with a permanently sterile worker caste.</title>
        <authorList>
            <person name="Freitas F.C.P."/>
            <person name="Lourenco A.P."/>
            <person name="Nunes F.M.F."/>
            <person name="Paschoal A.R."/>
            <person name="Abreu F.C.P."/>
            <person name="Barbin F.O."/>
            <person name="Bataglia L."/>
            <person name="Cardoso-Junior C.A.M."/>
            <person name="Cervoni M.S."/>
            <person name="Silva S.R."/>
            <person name="Dalarmi F."/>
            <person name="Del Lama M.A."/>
            <person name="Depintor T.S."/>
            <person name="Ferreira K.M."/>
            <person name="Goria P.S."/>
            <person name="Jaskot M.C."/>
            <person name="Lago D.C."/>
            <person name="Luna-Lucena D."/>
            <person name="Moda L.M."/>
            <person name="Nascimento L."/>
            <person name="Pedrino M."/>
            <person name="Rabico F.O."/>
            <person name="Sanches F.C."/>
            <person name="Santos D.E."/>
            <person name="Santos C.G."/>
            <person name="Vieira J."/>
            <person name="Lopes T.F."/>
            <person name="Barchuk A.R."/>
            <person name="Hartfelder K."/>
            <person name="Simoes Z.L.P."/>
            <person name="Bitondi M.M.G."/>
            <person name="Pinheiro D.G."/>
        </authorList>
    </citation>
    <scope>NUCLEOTIDE SEQUENCE</scope>
    <source>
        <strain evidence="19">USP_RPSP 00005682</strain>
        <tissue evidence="19">Whole individual</tissue>
    </source>
</reference>
<evidence type="ECO:0000313" key="20">
    <source>
        <dbReference type="Proteomes" id="UP000655588"/>
    </source>
</evidence>
<evidence type="ECO:0000256" key="8">
    <source>
        <dbReference type="ARBA" id="ARBA00022679"/>
    </source>
</evidence>
<dbReference type="GO" id="GO:0061630">
    <property type="term" value="F:ubiquitin protein ligase activity"/>
    <property type="evidence" value="ECO:0007669"/>
    <property type="project" value="UniProtKB-UniRule"/>
</dbReference>
<evidence type="ECO:0000313" key="19">
    <source>
        <dbReference type="EMBL" id="KAF3427998.1"/>
    </source>
</evidence>
<comment type="similarity">
    <text evidence="4 16">Belongs to the LTN1 family.</text>
</comment>
<feature type="compositionally biased region" description="Basic residues" evidence="17">
    <location>
        <begin position="1"/>
        <end position="12"/>
    </location>
</feature>
<dbReference type="InterPro" id="IPR054478">
    <property type="entry name" value="LTN1_UBC"/>
</dbReference>
<dbReference type="InterPro" id="IPR013083">
    <property type="entry name" value="Znf_RING/FYVE/PHD"/>
</dbReference>
<dbReference type="Pfam" id="PF22958">
    <property type="entry name" value="Ltn1_1st"/>
    <property type="match status" value="1"/>
</dbReference>
<keyword evidence="11 15" id="KW-0863">Zinc-finger</keyword>
<evidence type="ECO:0000259" key="18">
    <source>
        <dbReference type="PROSITE" id="PS50089"/>
    </source>
</evidence>
<dbReference type="FunFam" id="3.30.40.10:FF:000038">
    <property type="entry name" value="E3 ubiquitin-protein ligase listerin"/>
    <property type="match status" value="1"/>
</dbReference>